<evidence type="ECO:0000313" key="2">
    <source>
        <dbReference type="EMBL" id="KFA87879.1"/>
    </source>
</evidence>
<dbReference type="Pfam" id="PF09544">
    <property type="entry name" value="DUF2381"/>
    <property type="match status" value="1"/>
</dbReference>
<feature type="region of interest" description="Disordered" evidence="1">
    <location>
        <begin position="247"/>
        <end position="269"/>
    </location>
</feature>
<name>A0A084SHE4_9BACT</name>
<reference evidence="2 3" key="1">
    <citation type="submission" date="2014-07" db="EMBL/GenBank/DDBJ databases">
        <title>Draft Genome Sequence of Gephyronic Acid Producer, Cystobacter violaceus Strain Cb vi76.</title>
        <authorList>
            <person name="Stevens D.C."/>
            <person name="Young J."/>
            <person name="Carmichael R."/>
            <person name="Tan J."/>
            <person name="Taylor R.E."/>
        </authorList>
    </citation>
    <scope>NUCLEOTIDE SEQUENCE [LARGE SCALE GENOMIC DNA]</scope>
    <source>
        <strain evidence="2 3">Cb vi76</strain>
    </source>
</reference>
<comment type="caution">
    <text evidence="2">The sequence shown here is derived from an EMBL/GenBank/DDBJ whole genome shotgun (WGS) entry which is preliminary data.</text>
</comment>
<dbReference type="InterPro" id="IPR011754">
    <property type="entry name" value="Mxa_paralog_2268"/>
</dbReference>
<protein>
    <submittedName>
        <fullName evidence="2">Uncharacterized protein</fullName>
    </submittedName>
</protein>
<gene>
    <name evidence="2" type="ORF">Q664_44655</name>
</gene>
<proteinExistence type="predicted"/>
<sequence length="269" mass="29287">MPVLLSLPATASSRAAGPVLQRRTLVFPSRPAQVPPPELYVAAGVATLVLFETPPRPEAQVLVREEGRIHLGRMEDGSVLLVPTEDLVPGERVLFSVATPAGAEPLRFVLVTRRDAVDVRVRVVRAQPSADEDGAELVARSLLDAPDARATLAFPQEGVQYESGESRGRVDSVLWVGRRFFIAVSVRGRKKDVPPWRLVQARLRVTLPDGVLLEWPARLVTGAADPWLERHIVTGLLPEGGSEVELALDGEDAPGPFRPLVRDEEPSRP</sequence>
<evidence type="ECO:0000313" key="3">
    <source>
        <dbReference type="Proteomes" id="UP000028547"/>
    </source>
</evidence>
<feature type="compositionally biased region" description="Basic and acidic residues" evidence="1">
    <location>
        <begin position="260"/>
        <end position="269"/>
    </location>
</feature>
<accession>A0A084SHE4</accession>
<evidence type="ECO:0000256" key="1">
    <source>
        <dbReference type="SAM" id="MobiDB-lite"/>
    </source>
</evidence>
<dbReference type="Proteomes" id="UP000028547">
    <property type="component" value="Unassembled WGS sequence"/>
</dbReference>
<dbReference type="AlphaFoldDB" id="A0A084SHE4"/>
<organism evidence="2 3">
    <name type="scientific">Archangium violaceum Cb vi76</name>
    <dbReference type="NCBI Taxonomy" id="1406225"/>
    <lineage>
        <taxon>Bacteria</taxon>
        <taxon>Pseudomonadati</taxon>
        <taxon>Myxococcota</taxon>
        <taxon>Myxococcia</taxon>
        <taxon>Myxococcales</taxon>
        <taxon>Cystobacterineae</taxon>
        <taxon>Archangiaceae</taxon>
        <taxon>Archangium</taxon>
    </lineage>
</organism>
<dbReference type="EMBL" id="JPMI01000322">
    <property type="protein sequence ID" value="KFA87879.1"/>
    <property type="molecule type" value="Genomic_DNA"/>
</dbReference>